<keyword evidence="1" id="KW-0812">Transmembrane</keyword>
<dbReference type="RefSeq" id="XP_001314866.1">
    <property type="nucleotide sequence ID" value="XM_001314831.1"/>
</dbReference>
<evidence type="ECO:0000313" key="3">
    <source>
        <dbReference type="Proteomes" id="UP000001542"/>
    </source>
</evidence>
<feature type="transmembrane region" description="Helical" evidence="1">
    <location>
        <begin position="51"/>
        <end position="69"/>
    </location>
</feature>
<dbReference type="GO" id="GO:0016020">
    <property type="term" value="C:membrane"/>
    <property type="evidence" value="ECO:0000318"/>
    <property type="project" value="GO_Central"/>
</dbReference>
<keyword evidence="3" id="KW-1185">Reference proteome</keyword>
<keyword evidence="1" id="KW-0472">Membrane</keyword>
<dbReference type="Proteomes" id="UP000001542">
    <property type="component" value="Unassembled WGS sequence"/>
</dbReference>
<name>A2EXF3_TRIV3</name>
<evidence type="ECO:0000256" key="1">
    <source>
        <dbReference type="SAM" id="Phobius"/>
    </source>
</evidence>
<dbReference type="InParanoid" id="A2EXF3"/>
<reference evidence="2" key="1">
    <citation type="submission" date="2006-10" db="EMBL/GenBank/DDBJ databases">
        <authorList>
            <person name="Amadeo P."/>
            <person name="Zhao Q."/>
            <person name="Wortman J."/>
            <person name="Fraser-Liggett C."/>
            <person name="Carlton J."/>
        </authorList>
    </citation>
    <scope>NUCLEOTIDE SEQUENCE</scope>
    <source>
        <strain evidence="2">G3</strain>
    </source>
</reference>
<keyword evidence="1" id="KW-1133">Transmembrane helix</keyword>
<evidence type="ECO:0000313" key="2">
    <source>
        <dbReference type="EMBL" id="EAY02643.1"/>
    </source>
</evidence>
<dbReference type="VEuPathDB" id="TrichDB:TVAGG3_0193430"/>
<accession>A2EXF3</accession>
<reference evidence="2" key="2">
    <citation type="journal article" date="2007" name="Science">
        <title>Draft genome sequence of the sexually transmitted pathogen Trichomonas vaginalis.</title>
        <authorList>
            <person name="Carlton J.M."/>
            <person name="Hirt R.P."/>
            <person name="Silva J.C."/>
            <person name="Delcher A.L."/>
            <person name="Schatz M."/>
            <person name="Zhao Q."/>
            <person name="Wortman J.R."/>
            <person name="Bidwell S.L."/>
            <person name="Alsmark U.C.M."/>
            <person name="Besteiro S."/>
            <person name="Sicheritz-Ponten T."/>
            <person name="Noel C.J."/>
            <person name="Dacks J.B."/>
            <person name="Foster P.G."/>
            <person name="Simillion C."/>
            <person name="Van de Peer Y."/>
            <person name="Miranda-Saavedra D."/>
            <person name="Barton G.J."/>
            <person name="Westrop G.D."/>
            <person name="Mueller S."/>
            <person name="Dessi D."/>
            <person name="Fiori P.L."/>
            <person name="Ren Q."/>
            <person name="Paulsen I."/>
            <person name="Zhang H."/>
            <person name="Bastida-Corcuera F.D."/>
            <person name="Simoes-Barbosa A."/>
            <person name="Brown M.T."/>
            <person name="Hayes R.D."/>
            <person name="Mukherjee M."/>
            <person name="Okumura C.Y."/>
            <person name="Schneider R."/>
            <person name="Smith A.J."/>
            <person name="Vanacova S."/>
            <person name="Villalvazo M."/>
            <person name="Haas B.J."/>
            <person name="Pertea M."/>
            <person name="Feldblyum T.V."/>
            <person name="Utterback T.R."/>
            <person name="Shu C.L."/>
            <person name="Osoegawa K."/>
            <person name="de Jong P.J."/>
            <person name="Hrdy I."/>
            <person name="Horvathova L."/>
            <person name="Zubacova Z."/>
            <person name="Dolezal P."/>
            <person name="Malik S.B."/>
            <person name="Logsdon J.M. Jr."/>
            <person name="Henze K."/>
            <person name="Gupta A."/>
            <person name="Wang C.C."/>
            <person name="Dunne R.L."/>
            <person name="Upcroft J.A."/>
            <person name="Upcroft P."/>
            <person name="White O."/>
            <person name="Salzberg S.L."/>
            <person name="Tang P."/>
            <person name="Chiu C.-H."/>
            <person name="Lee Y.-S."/>
            <person name="Embley T.M."/>
            <person name="Coombs G.H."/>
            <person name="Mottram J.C."/>
            <person name="Tachezy J."/>
            <person name="Fraser-Liggett C.M."/>
            <person name="Johnson P.J."/>
        </authorList>
    </citation>
    <scope>NUCLEOTIDE SEQUENCE [LARGE SCALE GENOMIC DNA]</scope>
    <source>
        <strain evidence="2">G3</strain>
    </source>
</reference>
<organism evidence="2 3">
    <name type="scientific">Trichomonas vaginalis (strain ATCC PRA-98 / G3)</name>
    <dbReference type="NCBI Taxonomy" id="412133"/>
    <lineage>
        <taxon>Eukaryota</taxon>
        <taxon>Metamonada</taxon>
        <taxon>Parabasalia</taxon>
        <taxon>Trichomonadida</taxon>
        <taxon>Trichomonadidae</taxon>
        <taxon>Trichomonas</taxon>
    </lineage>
</organism>
<gene>
    <name evidence="2" type="ORF">TVAG_252940</name>
</gene>
<dbReference type="KEGG" id="tva:4760484"/>
<dbReference type="VEuPathDB" id="TrichDB:TVAG_252940"/>
<dbReference type="AlphaFoldDB" id="A2EXF3"/>
<sequence length="165" mass="18760">MVEYSFRFKALILTAFFLCGGAGAVLGNIIYNMKSLGLHNTVKSFQKPIFQTWSMFFAMTLLIFDIPYFKTGVCPGYTTGGVIRGIGLFRVVSIPSLCDLVSTYLQNIAYYIFLLQFGKSQEAQFYFLLQFYQFSIERRNYAPTNGLVSLRQSLASQLSAFLPYF</sequence>
<dbReference type="EMBL" id="DS113529">
    <property type="protein sequence ID" value="EAY02643.1"/>
    <property type="molecule type" value="Genomic_DNA"/>
</dbReference>
<protein>
    <submittedName>
        <fullName evidence="2">Uncharacterized protein</fullName>
    </submittedName>
</protein>
<proteinExistence type="predicted"/>